<dbReference type="InterPro" id="IPR007502">
    <property type="entry name" value="Helicase-assoc_dom"/>
</dbReference>
<sequence length="927" mass="102116">MMKYTQLPVYEQKARILESLERHQVIVVESPTGSGKTTQLPVILHEAGYTQTGMIGVTQPRRIAALSVSEFIAHQLKVPLGDTVGYKMRFEDHTSPDTKIKIMTDGILLQELKLDPWLSKYSVIMVDEAHERSLNIDFILGLLKRILQERQDFKVIISSATINTDMFSMYFNECPVIKINAMTYPVTLIFDPPAITASTETLAAETALLDKIAVIVGRILSEGRPGAILVFLPGERAIKNCIERLSHESWFRKLYPLPLYGRLSKEEQERVFKSPPFGKKKIVIATNIAETSITINDIAAVIDSGLSKLNFYNPFTYTSSLDEAPVSKASCNQRRGRAGRTQEGVCYRLYTRKDFETRVMYTTEEIYRTDLSEVVMRMAELGIYDFANFDFISPPGKKGIIGAVDTLNMLGALESDNSLSKIGQMMCLFPLSPRQSRMIVEAVLYYPESIEDVLIAAGFLSARSPFLFPDGHELEARKAHAAFRDPLGDFVSFLKVYRQYMQAENQKKFCERFYLDERIMAEIANIKEQLELIVSDMGVPILSGGKPADYLTAVARGMIQFVCAAQGRDVYRSLTTEKISIHPGSCMYKEHQAFIVAGEIVRTSRMYAMSVSPLSKGIVALVAPALLDKKAAQEARTRAERAAGGGKAVSGKGGGKNALGAGAVGKLSGNVGKAVPHGFAAASETAGGKNSGNATGGSANEKQAQTVSICGTPYIVQKIKGKKQLLLPWEQFSHTVEQLRAERQLQRAGKSDTDWDIQSGVPAKTSGNAQGGTELENCTIVYDGRLEQLKNLRAKITFGSYELLAGEKLGLVLSIAEAFPLQPLDSEMPFPRTKNFMLPDDTVALLEQLPLIFRTVAAKQKSKQLGFITLFNDGNGTFWLKTSRGFHTALHENLASLQQLIDSAGAGLDEAQTAAVNRLYSKIAKLI</sequence>
<feature type="domain" description="Helicase ATP-binding" evidence="7">
    <location>
        <begin position="17"/>
        <end position="180"/>
    </location>
</feature>
<dbReference type="Pfam" id="PF00271">
    <property type="entry name" value="Helicase_C"/>
    <property type="match status" value="1"/>
</dbReference>
<dbReference type="InterPro" id="IPR014001">
    <property type="entry name" value="Helicase_ATP-bd"/>
</dbReference>
<dbReference type="EMBL" id="CP031393">
    <property type="protein sequence ID" value="QSH96548.1"/>
    <property type="molecule type" value="Genomic_DNA"/>
</dbReference>
<evidence type="ECO:0000313" key="10">
    <source>
        <dbReference type="Proteomes" id="UP000663454"/>
    </source>
</evidence>
<dbReference type="Proteomes" id="UP000663454">
    <property type="component" value="Chromosome"/>
</dbReference>
<evidence type="ECO:0000256" key="3">
    <source>
        <dbReference type="ARBA" id="ARBA00022801"/>
    </source>
</evidence>
<evidence type="ECO:0000259" key="7">
    <source>
        <dbReference type="PROSITE" id="PS51192"/>
    </source>
</evidence>
<dbReference type="SMART" id="SM00490">
    <property type="entry name" value="HELICc"/>
    <property type="match status" value="1"/>
</dbReference>
<dbReference type="GO" id="GO:0004386">
    <property type="term" value="F:helicase activity"/>
    <property type="evidence" value="ECO:0007669"/>
    <property type="project" value="UniProtKB-KW"/>
</dbReference>
<accession>A0ABX7LVF8</accession>
<dbReference type="Gene3D" id="3.40.50.300">
    <property type="entry name" value="P-loop containing nucleotide triphosphate hydrolases"/>
    <property type="match status" value="2"/>
</dbReference>
<keyword evidence="4 9" id="KW-0347">Helicase</keyword>
<evidence type="ECO:0000313" key="9">
    <source>
        <dbReference type="EMBL" id="QSH96548.1"/>
    </source>
</evidence>
<protein>
    <submittedName>
        <fullName evidence="9">ATP-dependent RNA helicase</fullName>
    </submittedName>
</protein>
<dbReference type="SMART" id="SM00847">
    <property type="entry name" value="HA2"/>
    <property type="match status" value="1"/>
</dbReference>
<reference evidence="9 10" key="1">
    <citation type="submission" date="2018-08" db="EMBL/GenBank/DDBJ databases">
        <authorList>
            <person name="Clegg S.R."/>
            <person name="Carter S.D."/>
            <person name="Radford A.D."/>
            <person name="Darby A."/>
            <person name="Hall N."/>
            <person name="Birtles R."/>
            <person name="Evans N.J."/>
        </authorList>
    </citation>
    <scope>NUCLEOTIDE SEQUENCE [LARGE SCALE GENOMIC DNA]</scope>
    <source>
        <strain evidence="9 10">ATCC 700293</strain>
    </source>
</reference>
<dbReference type="PROSITE" id="PS51192">
    <property type="entry name" value="HELICASE_ATP_BIND_1"/>
    <property type="match status" value="1"/>
</dbReference>
<dbReference type="InterPro" id="IPR011545">
    <property type="entry name" value="DEAD/DEAH_box_helicase_dom"/>
</dbReference>
<evidence type="ECO:0000256" key="1">
    <source>
        <dbReference type="ARBA" id="ARBA00008792"/>
    </source>
</evidence>
<keyword evidence="10" id="KW-1185">Reference proteome</keyword>
<dbReference type="CDD" id="cd17917">
    <property type="entry name" value="DEXHc_RHA-like"/>
    <property type="match status" value="1"/>
</dbReference>
<dbReference type="PANTHER" id="PTHR18934">
    <property type="entry name" value="ATP-DEPENDENT RNA HELICASE"/>
    <property type="match status" value="1"/>
</dbReference>
<feature type="domain" description="Helicase C-terminal" evidence="8">
    <location>
        <begin position="207"/>
        <end position="382"/>
    </location>
</feature>
<dbReference type="SUPFAM" id="SSF52540">
    <property type="entry name" value="P-loop containing nucleoside triphosphate hydrolases"/>
    <property type="match status" value="1"/>
</dbReference>
<evidence type="ECO:0000256" key="5">
    <source>
        <dbReference type="ARBA" id="ARBA00022840"/>
    </source>
</evidence>
<dbReference type="InterPro" id="IPR011709">
    <property type="entry name" value="DEAD-box_helicase_OB_fold"/>
</dbReference>
<dbReference type="Pfam" id="PF07717">
    <property type="entry name" value="OB_NTP_bind"/>
    <property type="match status" value="1"/>
</dbReference>
<dbReference type="SMART" id="SM00487">
    <property type="entry name" value="DEXDc"/>
    <property type="match status" value="1"/>
</dbReference>
<dbReference type="PROSITE" id="PS51194">
    <property type="entry name" value="HELICASE_CTER"/>
    <property type="match status" value="1"/>
</dbReference>
<dbReference type="InterPro" id="IPR002464">
    <property type="entry name" value="DNA/RNA_helicase_DEAH_CS"/>
</dbReference>
<comment type="similarity">
    <text evidence="1">Belongs to the DEAD box helicase family. DEAH subfamily.</text>
</comment>
<organism evidence="9 10">
    <name type="scientific">Treponema medium</name>
    <dbReference type="NCBI Taxonomy" id="58231"/>
    <lineage>
        <taxon>Bacteria</taxon>
        <taxon>Pseudomonadati</taxon>
        <taxon>Spirochaetota</taxon>
        <taxon>Spirochaetia</taxon>
        <taxon>Spirochaetales</taxon>
        <taxon>Treponemataceae</taxon>
        <taxon>Treponema</taxon>
    </lineage>
</organism>
<evidence type="ECO:0000256" key="2">
    <source>
        <dbReference type="ARBA" id="ARBA00022741"/>
    </source>
</evidence>
<gene>
    <name evidence="9" type="ORF">DWB79_01970</name>
</gene>
<dbReference type="PANTHER" id="PTHR18934:SF99">
    <property type="entry name" value="ATP-DEPENDENT RNA HELICASE DHX37-RELATED"/>
    <property type="match status" value="1"/>
</dbReference>
<keyword evidence="2" id="KW-0547">Nucleotide-binding</keyword>
<dbReference type="InterPro" id="IPR027417">
    <property type="entry name" value="P-loop_NTPase"/>
</dbReference>
<feature type="region of interest" description="Disordered" evidence="6">
    <location>
        <begin position="683"/>
        <end position="702"/>
    </location>
</feature>
<dbReference type="InterPro" id="IPR001650">
    <property type="entry name" value="Helicase_C-like"/>
</dbReference>
<dbReference type="Pfam" id="PF00270">
    <property type="entry name" value="DEAD"/>
    <property type="match status" value="1"/>
</dbReference>
<dbReference type="PROSITE" id="PS00690">
    <property type="entry name" value="DEAH_ATP_HELICASE"/>
    <property type="match status" value="1"/>
</dbReference>
<dbReference type="CDD" id="cd18791">
    <property type="entry name" value="SF2_C_RHA"/>
    <property type="match status" value="1"/>
</dbReference>
<keyword evidence="3" id="KW-0378">Hydrolase</keyword>
<feature type="region of interest" description="Disordered" evidence="6">
    <location>
        <begin position="750"/>
        <end position="769"/>
    </location>
</feature>
<evidence type="ECO:0000259" key="8">
    <source>
        <dbReference type="PROSITE" id="PS51194"/>
    </source>
</evidence>
<dbReference type="Gene3D" id="1.20.120.1080">
    <property type="match status" value="1"/>
</dbReference>
<name>A0ABX7LVF8_TREMD</name>
<feature type="compositionally biased region" description="Polar residues" evidence="6">
    <location>
        <begin position="691"/>
        <end position="702"/>
    </location>
</feature>
<keyword evidence="5" id="KW-0067">ATP-binding</keyword>
<evidence type="ECO:0000256" key="4">
    <source>
        <dbReference type="ARBA" id="ARBA00022806"/>
    </source>
</evidence>
<proteinExistence type="inferred from homology"/>
<evidence type="ECO:0000256" key="6">
    <source>
        <dbReference type="SAM" id="MobiDB-lite"/>
    </source>
</evidence>